<dbReference type="OrthoDB" id="4062651at2759"/>
<dbReference type="GO" id="GO:0004674">
    <property type="term" value="F:protein serine/threonine kinase activity"/>
    <property type="evidence" value="ECO:0007669"/>
    <property type="project" value="TreeGrafter"/>
</dbReference>
<dbReference type="GO" id="GO:0005524">
    <property type="term" value="F:ATP binding"/>
    <property type="evidence" value="ECO:0007669"/>
    <property type="project" value="InterPro"/>
</dbReference>
<dbReference type="GO" id="GO:0044773">
    <property type="term" value="P:mitotic DNA damage checkpoint signaling"/>
    <property type="evidence" value="ECO:0007669"/>
    <property type="project" value="TreeGrafter"/>
</dbReference>
<accession>A0A8S9ZLC8</accession>
<dbReference type="PROSITE" id="PS50011">
    <property type="entry name" value="PROTEIN_KINASE_DOM"/>
    <property type="match status" value="1"/>
</dbReference>
<evidence type="ECO:0000259" key="1">
    <source>
        <dbReference type="PROSITE" id="PS50011"/>
    </source>
</evidence>
<dbReference type="AlphaFoldDB" id="A0A8S9ZLC8"/>
<dbReference type="Proteomes" id="UP000605970">
    <property type="component" value="Unassembled WGS sequence"/>
</dbReference>
<evidence type="ECO:0000313" key="3">
    <source>
        <dbReference type="Proteomes" id="UP000605970"/>
    </source>
</evidence>
<dbReference type="SUPFAM" id="SSF56112">
    <property type="entry name" value="Protein kinase-like (PK-like)"/>
    <property type="match status" value="1"/>
</dbReference>
<dbReference type="SMART" id="SM00220">
    <property type="entry name" value="S_TKc"/>
    <property type="match status" value="1"/>
</dbReference>
<organism evidence="2 3">
    <name type="scientific">Meloidogyne graminicola</name>
    <dbReference type="NCBI Taxonomy" id="189291"/>
    <lineage>
        <taxon>Eukaryota</taxon>
        <taxon>Metazoa</taxon>
        <taxon>Ecdysozoa</taxon>
        <taxon>Nematoda</taxon>
        <taxon>Chromadorea</taxon>
        <taxon>Rhabditida</taxon>
        <taxon>Tylenchina</taxon>
        <taxon>Tylenchomorpha</taxon>
        <taxon>Tylenchoidea</taxon>
        <taxon>Meloidogynidae</taxon>
        <taxon>Meloidogyninae</taxon>
        <taxon>Meloidogyne</taxon>
    </lineage>
</organism>
<keyword evidence="3" id="KW-1185">Reference proteome</keyword>
<evidence type="ECO:0000313" key="2">
    <source>
        <dbReference type="EMBL" id="KAF7634209.1"/>
    </source>
</evidence>
<name>A0A8S9ZLC8_9BILA</name>
<keyword evidence="2" id="KW-0418">Kinase</keyword>
<feature type="domain" description="Protein kinase" evidence="1">
    <location>
        <begin position="10"/>
        <end position="257"/>
    </location>
</feature>
<proteinExistence type="predicted"/>
<comment type="caution">
    <text evidence="2">The sequence shown here is derived from an EMBL/GenBank/DDBJ whole genome shotgun (WGS) entry which is preliminary data.</text>
</comment>
<dbReference type="InterPro" id="IPR011009">
    <property type="entry name" value="Kinase-like_dom_sf"/>
</dbReference>
<dbReference type="EMBL" id="JABEBT010000062">
    <property type="protein sequence ID" value="KAF7634209.1"/>
    <property type="molecule type" value="Genomic_DNA"/>
</dbReference>
<keyword evidence="2" id="KW-0808">Transferase</keyword>
<dbReference type="GO" id="GO:0005634">
    <property type="term" value="C:nucleus"/>
    <property type="evidence" value="ECO:0007669"/>
    <property type="project" value="TreeGrafter"/>
</dbReference>
<dbReference type="Pfam" id="PF00069">
    <property type="entry name" value="Pkinase"/>
    <property type="match status" value="1"/>
</dbReference>
<dbReference type="InterPro" id="IPR000719">
    <property type="entry name" value="Prot_kinase_dom"/>
</dbReference>
<protein>
    <submittedName>
        <fullName evidence="2">Protein kinase domain-containing protein</fullName>
    </submittedName>
</protein>
<gene>
    <name evidence="2" type="ORF">Mgra_00006388</name>
</gene>
<dbReference type="GO" id="GO:0005737">
    <property type="term" value="C:cytoplasm"/>
    <property type="evidence" value="ECO:0007669"/>
    <property type="project" value="TreeGrafter"/>
</dbReference>
<dbReference type="PANTHER" id="PTHR44167:SF24">
    <property type="entry name" value="SERINE_THREONINE-PROTEIN KINASE CHK2"/>
    <property type="match status" value="1"/>
</dbReference>
<reference evidence="2" key="1">
    <citation type="journal article" date="2020" name="Ecol. Evol.">
        <title>Genome structure and content of the rice root-knot nematode (Meloidogyne graminicola).</title>
        <authorList>
            <person name="Phan N.T."/>
            <person name="Danchin E.G.J."/>
            <person name="Klopp C."/>
            <person name="Perfus-Barbeoch L."/>
            <person name="Kozlowski D.K."/>
            <person name="Koutsovoulos G.D."/>
            <person name="Lopez-Roques C."/>
            <person name="Bouchez O."/>
            <person name="Zahm M."/>
            <person name="Besnard G."/>
            <person name="Bellafiore S."/>
        </authorList>
    </citation>
    <scope>NUCLEOTIDE SEQUENCE</scope>
    <source>
        <strain evidence="2">VN-18</strain>
    </source>
</reference>
<sequence length="257" mass="29966">MKPQGETVFKQANDAIGSGLIGTIYHAYWPSKNICVAIKVVFKNSNKKAAKNELKVLKVISSKPEEERNYLIYMYGYYLKPIYLFNQSTYMKIIMELGEKNLYDYFLEKNQELPISEENEQYQISAEREQLLTNIFKCSAKGVEQFHKIGIHMDIKVINFVVIKNINLEEQFKCKLIDFNSSIITNDDFKILKRFIGTIECLPQEFFDEADNYGGYKGCIQLNPYNRPSMTAIVRFLEDKCDGFIYEEGNYQSNRIC</sequence>
<dbReference type="PANTHER" id="PTHR44167">
    <property type="entry name" value="OVARIAN-SPECIFIC SERINE/THREONINE-PROTEIN KINASE LOK-RELATED"/>
    <property type="match status" value="1"/>
</dbReference>
<dbReference type="Gene3D" id="1.10.510.10">
    <property type="entry name" value="Transferase(Phosphotransferase) domain 1"/>
    <property type="match status" value="1"/>
</dbReference>